<protein>
    <submittedName>
        <fullName evidence="1">Uncharacterized protein</fullName>
    </submittedName>
</protein>
<sequence length="99" mass="10814">MGFTPSGLENPGRILSRFNGASTTSIGDNVLPIQIDLYGSQLAARQCYQVAWEIGSSNDRGSPPKYQALNMIANPLLTLPPPLRWHSVVPTYVVHALCY</sequence>
<comment type="caution">
    <text evidence="1">The sequence shown here is derived from an EMBL/GenBank/DDBJ whole genome shotgun (WGS) entry which is preliminary data.</text>
</comment>
<proteinExistence type="predicted"/>
<name>A0A438G8N9_VITVI</name>
<gene>
    <name evidence="1" type="ORF">CK203_063961</name>
</gene>
<reference evidence="1 2" key="1">
    <citation type="journal article" date="2018" name="PLoS Genet.">
        <title>Population sequencing reveals clonal diversity and ancestral inbreeding in the grapevine cultivar Chardonnay.</title>
        <authorList>
            <person name="Roach M.J."/>
            <person name="Johnson D.L."/>
            <person name="Bohlmann J."/>
            <person name="van Vuuren H.J."/>
            <person name="Jones S.J."/>
            <person name="Pretorius I.S."/>
            <person name="Schmidt S.A."/>
            <person name="Borneman A.R."/>
        </authorList>
    </citation>
    <scope>NUCLEOTIDE SEQUENCE [LARGE SCALE GENOMIC DNA]</scope>
    <source>
        <strain evidence="2">cv. Chardonnay</strain>
        <tissue evidence="1">Leaf</tissue>
    </source>
</reference>
<accession>A0A438G8N9</accession>
<dbReference type="Proteomes" id="UP000288805">
    <property type="component" value="Unassembled WGS sequence"/>
</dbReference>
<dbReference type="EMBL" id="QGNW01000527">
    <property type="protein sequence ID" value="RVW68585.1"/>
    <property type="molecule type" value="Genomic_DNA"/>
</dbReference>
<organism evidence="1 2">
    <name type="scientific">Vitis vinifera</name>
    <name type="common">Grape</name>
    <dbReference type="NCBI Taxonomy" id="29760"/>
    <lineage>
        <taxon>Eukaryota</taxon>
        <taxon>Viridiplantae</taxon>
        <taxon>Streptophyta</taxon>
        <taxon>Embryophyta</taxon>
        <taxon>Tracheophyta</taxon>
        <taxon>Spermatophyta</taxon>
        <taxon>Magnoliopsida</taxon>
        <taxon>eudicotyledons</taxon>
        <taxon>Gunneridae</taxon>
        <taxon>Pentapetalae</taxon>
        <taxon>rosids</taxon>
        <taxon>Vitales</taxon>
        <taxon>Vitaceae</taxon>
        <taxon>Viteae</taxon>
        <taxon>Vitis</taxon>
    </lineage>
</organism>
<dbReference type="AlphaFoldDB" id="A0A438G8N9"/>
<evidence type="ECO:0000313" key="2">
    <source>
        <dbReference type="Proteomes" id="UP000288805"/>
    </source>
</evidence>
<evidence type="ECO:0000313" key="1">
    <source>
        <dbReference type="EMBL" id="RVW68585.1"/>
    </source>
</evidence>